<accession>A0ABM7ZFU3</accession>
<dbReference type="EMBL" id="AP025943">
    <property type="protein sequence ID" value="BDL43545.1"/>
    <property type="molecule type" value="Genomic_DNA"/>
</dbReference>
<sequence length="252" mass="25476">MKKTLFLLSSFALAAASAQAAVLCTTTFNRTGGSLDTVTVNTQSEYGLTSSTSISNFNKGGSPAGGQGDLLGQSSIPASVVTPNSNVASGGSWSMSFTFTNTASQDMQISSIDLTMIGVTGSGAAQNTGNGVAGQEGWIGGTATGNKPVNLTLSIEGSGSQTLVFNAATGGSSSGNWNMTKTGGYDFFNGFILKAGESLTITIDASKHEAYDKGCFAGLSGIQINGELVPEPATASLGLLGLAALMVRRRRA</sequence>
<dbReference type="NCBIfam" id="TIGR02595">
    <property type="entry name" value="PEP_CTERM"/>
    <property type="match status" value="1"/>
</dbReference>
<evidence type="ECO:0000256" key="1">
    <source>
        <dbReference type="SAM" id="SignalP"/>
    </source>
</evidence>
<evidence type="ECO:0000313" key="2">
    <source>
        <dbReference type="EMBL" id="BDL43545.1"/>
    </source>
</evidence>
<proteinExistence type="predicted"/>
<dbReference type="Proteomes" id="UP001062263">
    <property type="component" value="Chromosome"/>
</dbReference>
<name>A0ABM7ZFU3_9BACT</name>
<gene>
    <name evidence="2" type="ORF">Abiwalacus_11190</name>
</gene>
<evidence type="ECO:0000313" key="3">
    <source>
        <dbReference type="Proteomes" id="UP001062263"/>
    </source>
</evidence>
<keyword evidence="1" id="KW-0732">Signal</keyword>
<evidence type="ECO:0008006" key="4">
    <source>
        <dbReference type="Google" id="ProtNLM"/>
    </source>
</evidence>
<protein>
    <recommendedName>
        <fullName evidence="4">PEP-CTERM protein-sorting domain-containing protein</fullName>
    </recommendedName>
</protein>
<feature type="chain" id="PRO_5047473278" description="PEP-CTERM protein-sorting domain-containing protein" evidence="1">
    <location>
        <begin position="21"/>
        <end position="252"/>
    </location>
</feature>
<dbReference type="InterPro" id="IPR013424">
    <property type="entry name" value="Ice-binding_C"/>
</dbReference>
<organism evidence="2 3">
    <name type="scientific">Akkermansia biwaensis</name>
    <dbReference type="NCBI Taxonomy" id="2946555"/>
    <lineage>
        <taxon>Bacteria</taxon>
        <taxon>Pseudomonadati</taxon>
        <taxon>Verrucomicrobiota</taxon>
        <taxon>Verrucomicrobiia</taxon>
        <taxon>Verrucomicrobiales</taxon>
        <taxon>Akkermansiaceae</taxon>
        <taxon>Akkermansia</taxon>
    </lineage>
</organism>
<keyword evidence="3" id="KW-1185">Reference proteome</keyword>
<dbReference type="RefSeq" id="WP_265145692.1">
    <property type="nucleotide sequence ID" value="NZ_AP025943.1"/>
</dbReference>
<reference evidence="2" key="1">
    <citation type="submission" date="2022-06" db="EMBL/GenBank/DDBJ databases">
        <title>Akkermansia biwalacus sp. nov., an anaerobic mucin-degrading bacterium isolated from human intestine.</title>
        <authorList>
            <person name="Kobayashi Y."/>
            <person name="Inoue S."/>
            <person name="Kawahara T."/>
            <person name="Kohda N."/>
        </authorList>
    </citation>
    <scope>NUCLEOTIDE SEQUENCE</scope>
    <source>
        <strain evidence="2">WON2089</strain>
    </source>
</reference>
<feature type="signal peptide" evidence="1">
    <location>
        <begin position="1"/>
        <end position="20"/>
    </location>
</feature>